<protein>
    <submittedName>
        <fullName evidence="2">Uncharacterized protein</fullName>
    </submittedName>
</protein>
<organism evidence="2 3">
    <name type="scientific">Saguinus oedipus</name>
    <name type="common">Cotton-top tamarin</name>
    <name type="synonym">Oedipomidas oedipus</name>
    <dbReference type="NCBI Taxonomy" id="9490"/>
    <lineage>
        <taxon>Eukaryota</taxon>
        <taxon>Metazoa</taxon>
        <taxon>Chordata</taxon>
        <taxon>Craniata</taxon>
        <taxon>Vertebrata</taxon>
        <taxon>Euteleostomi</taxon>
        <taxon>Mammalia</taxon>
        <taxon>Eutheria</taxon>
        <taxon>Euarchontoglires</taxon>
        <taxon>Primates</taxon>
        <taxon>Haplorrhini</taxon>
        <taxon>Platyrrhini</taxon>
        <taxon>Cebidae</taxon>
        <taxon>Callitrichinae</taxon>
        <taxon>Saguinus</taxon>
    </lineage>
</organism>
<evidence type="ECO:0000313" key="2">
    <source>
        <dbReference type="EMBL" id="KAK2094755.1"/>
    </source>
</evidence>
<feature type="region of interest" description="Disordered" evidence="1">
    <location>
        <begin position="94"/>
        <end position="114"/>
    </location>
</feature>
<proteinExistence type="predicted"/>
<evidence type="ECO:0000256" key="1">
    <source>
        <dbReference type="SAM" id="MobiDB-lite"/>
    </source>
</evidence>
<comment type="caution">
    <text evidence="2">The sequence shown here is derived from an EMBL/GenBank/DDBJ whole genome shotgun (WGS) entry which is preliminary data.</text>
</comment>
<dbReference type="Proteomes" id="UP001266305">
    <property type="component" value="Unassembled WGS sequence"/>
</dbReference>
<gene>
    <name evidence="2" type="ORF">P7K49_026171</name>
</gene>
<evidence type="ECO:0000313" key="3">
    <source>
        <dbReference type="Proteomes" id="UP001266305"/>
    </source>
</evidence>
<keyword evidence="3" id="KW-1185">Reference proteome</keyword>
<name>A0ABQ9UDE3_SAGOE</name>
<dbReference type="EMBL" id="JASSZA010000013">
    <property type="protein sequence ID" value="KAK2094755.1"/>
    <property type="molecule type" value="Genomic_DNA"/>
</dbReference>
<reference evidence="2 3" key="1">
    <citation type="submission" date="2023-05" db="EMBL/GenBank/DDBJ databases">
        <title>B98-5 Cell Line De Novo Hybrid Assembly: An Optical Mapping Approach.</title>
        <authorList>
            <person name="Kananen K."/>
            <person name="Auerbach J.A."/>
            <person name="Kautto E."/>
            <person name="Blachly J.S."/>
        </authorList>
    </citation>
    <scope>NUCLEOTIDE SEQUENCE [LARGE SCALE GENOMIC DNA]</scope>
    <source>
        <strain evidence="2">B95-8</strain>
        <tissue evidence="2">Cell line</tissue>
    </source>
</reference>
<sequence>MVLPSSQDSSAGPVVAALCPAGSCDYGITAQGATSPAQCWGDSPNRKTDGERGVWRTCCWLQAQLRTENRLRTEPRSRFRPVQEGLRWSETCRTTEKHAAGTAASGKRSQRLDAHGVRQEGSVLVPPRAARSAGLRLTLGGNSSSLFSGSLPGVSRQEKKQEERGEWLLLSRCEGVRFP</sequence>
<accession>A0ABQ9UDE3</accession>